<gene>
    <name evidence="1" type="ORF">PQU98_06160</name>
</gene>
<protein>
    <submittedName>
        <fullName evidence="1">Uncharacterized protein</fullName>
    </submittedName>
</protein>
<evidence type="ECO:0000313" key="2">
    <source>
        <dbReference type="Proteomes" id="UP001218579"/>
    </source>
</evidence>
<dbReference type="RefSeq" id="WP_272744029.1">
    <property type="nucleotide sequence ID" value="NZ_JAQQKV010000001.1"/>
</dbReference>
<reference evidence="1 2" key="1">
    <citation type="submission" date="2023-01" db="EMBL/GenBank/DDBJ databases">
        <title>Novel species of the genus Asticcacaulis isolated from rivers.</title>
        <authorList>
            <person name="Lu H."/>
        </authorList>
    </citation>
    <scope>NUCLEOTIDE SEQUENCE [LARGE SCALE GENOMIC DNA]</scope>
    <source>
        <strain evidence="1 2">LKC15W</strain>
    </source>
</reference>
<dbReference type="Proteomes" id="UP001218579">
    <property type="component" value="Unassembled WGS sequence"/>
</dbReference>
<name>A0ABT5HHN2_9CAUL</name>
<sequence>MGRIKRHINSWVLGVVPVFIGFNALACQPCGEALSLPDTIHKAEVIVIGERRSGGNEAFAGGLDRKNDYITLTVSKVLKGQGVPEEISVRSWYGMCPYGIDIDKNQPAIVYLRKAGTYYVAVDDGCAEKFTPMQGDKVVVDKDSMALADFRKLYGL</sequence>
<keyword evidence="2" id="KW-1185">Reference proteome</keyword>
<comment type="caution">
    <text evidence="1">The sequence shown here is derived from an EMBL/GenBank/DDBJ whole genome shotgun (WGS) entry which is preliminary data.</text>
</comment>
<proteinExistence type="predicted"/>
<evidence type="ECO:0000313" key="1">
    <source>
        <dbReference type="EMBL" id="MDC7675702.1"/>
    </source>
</evidence>
<accession>A0ABT5HHN2</accession>
<organism evidence="1 2">
    <name type="scientific">Asticcacaulis machinosus</name>
    <dbReference type="NCBI Taxonomy" id="2984211"/>
    <lineage>
        <taxon>Bacteria</taxon>
        <taxon>Pseudomonadati</taxon>
        <taxon>Pseudomonadota</taxon>
        <taxon>Alphaproteobacteria</taxon>
        <taxon>Caulobacterales</taxon>
        <taxon>Caulobacteraceae</taxon>
        <taxon>Asticcacaulis</taxon>
    </lineage>
</organism>
<dbReference type="EMBL" id="JAQQKV010000001">
    <property type="protein sequence ID" value="MDC7675702.1"/>
    <property type="molecule type" value="Genomic_DNA"/>
</dbReference>